<dbReference type="AlphaFoldDB" id="A0ABD1QDP7"/>
<evidence type="ECO:0000313" key="2">
    <source>
        <dbReference type="Proteomes" id="UP001604336"/>
    </source>
</evidence>
<proteinExistence type="predicted"/>
<organism evidence="1 2">
    <name type="scientific">Abeliophyllum distichum</name>
    <dbReference type="NCBI Taxonomy" id="126358"/>
    <lineage>
        <taxon>Eukaryota</taxon>
        <taxon>Viridiplantae</taxon>
        <taxon>Streptophyta</taxon>
        <taxon>Embryophyta</taxon>
        <taxon>Tracheophyta</taxon>
        <taxon>Spermatophyta</taxon>
        <taxon>Magnoliopsida</taxon>
        <taxon>eudicotyledons</taxon>
        <taxon>Gunneridae</taxon>
        <taxon>Pentapetalae</taxon>
        <taxon>asterids</taxon>
        <taxon>lamiids</taxon>
        <taxon>Lamiales</taxon>
        <taxon>Oleaceae</taxon>
        <taxon>Forsythieae</taxon>
        <taxon>Abeliophyllum</taxon>
    </lineage>
</organism>
<evidence type="ECO:0000313" key="1">
    <source>
        <dbReference type="EMBL" id="KAL2474349.1"/>
    </source>
</evidence>
<dbReference type="EMBL" id="JBFOLK010000011">
    <property type="protein sequence ID" value="KAL2474349.1"/>
    <property type="molecule type" value="Genomic_DNA"/>
</dbReference>
<reference evidence="2" key="1">
    <citation type="submission" date="2024-07" db="EMBL/GenBank/DDBJ databases">
        <title>Two chromosome-level genome assemblies of Korean endemic species Abeliophyllum distichum and Forsythia ovata (Oleaceae).</title>
        <authorList>
            <person name="Jang H."/>
        </authorList>
    </citation>
    <scope>NUCLEOTIDE SEQUENCE [LARGE SCALE GENOMIC DNA]</scope>
</reference>
<protein>
    <submittedName>
        <fullName evidence="1">Uncharacterized protein</fullName>
    </submittedName>
</protein>
<sequence>MGLGHTTAWLLPYIQDASPRCLALPPGTRPNYSLAPSLPPRSIASLLGPPAWDSAKLQLGSFLTFKMHHLAGWPSHLGLGQTLDWLLPYLQGATLRCLALPPRTRPNFSMAHSLPPRSIASLLCPPNWDSALLQLGSSLTSKEHPLAAWPSHLGLGQTVAWLLSYLQGASPCYLALPLGTRKNYSLAPSLPPGSIALELGLPTWDSSKLQVGSSLTFKEHRFTASPFYLGLGQATAWLLPYVQDALPHCLALPPGLGQIAAWLLPYLQRVSPRCLALLPRTRPNCGLALPYVQRVSPRYLALPLGTRPNCGLALPLPPRRIASLLGPTTWDSKKLKLGSSLTSMEHHLAAWPSYMGLGHTLGSFLSSKKHRLAAWPSHLGLSQTAAWTLVSKKHHLAAWPSHLVLGQTAAWLLHYLQGASPCGLPLPPGTGKTTAWLLPYLQGASPCCLALPPGIRPYYSLAPPLPRRSIALLLGPPTWDSAILQLGSSLTSKEHRLTAWLSNLGLGPIAGESPYYLAFQPGTRPYCSLAPPLPPRSIASLIGPPTWYSAKLQLGSFLTSKEHRLAAWPFHLRLSQTAAWLLPYLQKASPRCLALPPSTRPNCSLAPPLPPRSIALRLAPTTWDWEKLQLGSSLTSKERRLAAWPSHLGLGHIAAWFLPYLQGASLHNFALPPGTRPNYSLAPSLRPRSIASLLGPPTCDSDKLQLCSFLTTKEHRLAAWPSHLGLSQSASWLLPCLQKASPRTQKNYSLPPPLPPRSIALLLGPPTWDSAILQLCGSLTSKKHRHTTSPFRVGLSQTTAWLLPYAQGVLSRCLALPPGTRPNLAPPLLLRSIALLLGPPTWDLAILQLGSSLISNEHRLTAWPSNLGLCPTTGWLLPYLQGASPHCFALPPGTRQNCSLAPPLPPRSITSLLGPPTLDMAKLQLGCSLTSKDHRLAAWISHMGLGQTTALLRP</sequence>
<dbReference type="Proteomes" id="UP001604336">
    <property type="component" value="Unassembled WGS sequence"/>
</dbReference>
<gene>
    <name evidence="1" type="ORF">Adt_35085</name>
</gene>
<comment type="caution">
    <text evidence="1">The sequence shown here is derived from an EMBL/GenBank/DDBJ whole genome shotgun (WGS) entry which is preliminary data.</text>
</comment>
<keyword evidence="2" id="KW-1185">Reference proteome</keyword>
<accession>A0ABD1QDP7</accession>
<name>A0ABD1QDP7_9LAMI</name>